<dbReference type="InterPro" id="IPR004506">
    <property type="entry name" value="MnmA-like"/>
</dbReference>
<dbReference type="AlphaFoldDB" id="A0A7C9UYT3"/>
<evidence type="ECO:0000256" key="4">
    <source>
        <dbReference type="ARBA" id="ARBA00022741"/>
    </source>
</evidence>
<comment type="caution">
    <text evidence="9">Lacks conserved residue(s) required for the propagation of feature annotation.</text>
</comment>
<evidence type="ECO:0000313" key="12">
    <source>
        <dbReference type="EMBL" id="NFV80071.1"/>
    </source>
</evidence>
<feature type="binding site" evidence="9">
    <location>
        <position position="132"/>
    </location>
    <ligand>
        <name>ATP</name>
        <dbReference type="ChEBI" id="CHEBI:30616"/>
    </ligand>
</feature>
<keyword evidence="3 9" id="KW-0819">tRNA processing</keyword>
<name>A0A7C9UYT3_9PROT</name>
<dbReference type="CDD" id="cd01998">
    <property type="entry name" value="MnmA_TRMU-like"/>
    <property type="match status" value="1"/>
</dbReference>
<feature type="domain" description="tRNA-specific 2-thiouridylase MnmA-like central" evidence="11">
    <location>
        <begin position="226"/>
        <end position="277"/>
    </location>
</feature>
<dbReference type="SUPFAM" id="SSF52402">
    <property type="entry name" value="Adenine nucleotide alpha hydrolases-like"/>
    <property type="match status" value="1"/>
</dbReference>
<keyword evidence="7 9" id="KW-1015">Disulfide bond</keyword>
<accession>A0A7C9UYT3</accession>
<keyword evidence="9" id="KW-0963">Cytoplasm</keyword>
<evidence type="ECO:0000256" key="1">
    <source>
        <dbReference type="ARBA" id="ARBA00022555"/>
    </source>
</evidence>
<dbReference type="Gene3D" id="2.30.30.280">
    <property type="entry name" value="Adenine nucleotide alpha hydrolases-like domains"/>
    <property type="match status" value="1"/>
</dbReference>
<keyword evidence="2 9" id="KW-0808">Transferase</keyword>
<comment type="similarity">
    <text evidence="9">Belongs to the MnmA/TRMU family.</text>
</comment>
<keyword evidence="6 9" id="KW-0694">RNA-binding</keyword>
<feature type="binding site" evidence="9">
    <location>
        <position position="40"/>
    </location>
    <ligand>
        <name>ATP</name>
        <dbReference type="ChEBI" id="CHEBI:30616"/>
    </ligand>
</feature>
<dbReference type="Pfam" id="PF20259">
    <property type="entry name" value="tRNA_Me_trans_M"/>
    <property type="match status" value="1"/>
</dbReference>
<dbReference type="NCBIfam" id="NF001138">
    <property type="entry name" value="PRK00143.1"/>
    <property type="match status" value="1"/>
</dbReference>
<evidence type="ECO:0000256" key="8">
    <source>
        <dbReference type="ARBA" id="ARBA00051542"/>
    </source>
</evidence>
<dbReference type="PANTHER" id="PTHR11933">
    <property type="entry name" value="TRNA 5-METHYLAMINOMETHYL-2-THIOURIDYLATE -METHYLTRANSFERASE"/>
    <property type="match status" value="1"/>
</dbReference>
<dbReference type="InterPro" id="IPR046885">
    <property type="entry name" value="MnmA-like_C"/>
</dbReference>
<feature type="binding site" evidence="9">
    <location>
        <begin position="14"/>
        <end position="21"/>
    </location>
    <ligand>
        <name>ATP</name>
        <dbReference type="ChEBI" id="CHEBI:30616"/>
    </ligand>
</feature>
<dbReference type="Proteomes" id="UP000480684">
    <property type="component" value="Unassembled WGS sequence"/>
</dbReference>
<proteinExistence type="inferred from homology"/>
<keyword evidence="13" id="KW-1185">Reference proteome</keyword>
<dbReference type="NCBIfam" id="TIGR00420">
    <property type="entry name" value="trmU"/>
    <property type="match status" value="1"/>
</dbReference>
<feature type="domain" description="tRNA-specific 2-thiouridylase MnmA-like C-terminal" evidence="10">
    <location>
        <begin position="286"/>
        <end position="359"/>
    </location>
</feature>
<feature type="active site" description="Cysteine persulfide intermediate" evidence="9">
    <location>
        <position position="205"/>
    </location>
</feature>
<keyword evidence="1 9" id="KW-0820">tRNA-binding</keyword>
<keyword evidence="5 9" id="KW-0067">ATP-binding</keyword>
<comment type="caution">
    <text evidence="12">The sequence shown here is derived from an EMBL/GenBank/DDBJ whole genome shotgun (WGS) entry which is preliminary data.</text>
</comment>
<dbReference type="FunFam" id="3.40.50.620:FF:000115">
    <property type="entry name" value="tRNA-specific 2-thiouridylase MnmA"/>
    <property type="match status" value="1"/>
</dbReference>
<comment type="subcellular location">
    <subcellularLocation>
        <location evidence="9">Cytoplasm</location>
    </subcellularLocation>
</comment>
<evidence type="ECO:0000259" key="11">
    <source>
        <dbReference type="Pfam" id="PF20259"/>
    </source>
</evidence>
<dbReference type="FunFam" id="2.30.30.280:FF:000001">
    <property type="entry name" value="tRNA-specific 2-thiouridylase MnmA"/>
    <property type="match status" value="1"/>
</dbReference>
<dbReference type="Gene3D" id="2.40.30.10">
    <property type="entry name" value="Translation factors"/>
    <property type="match status" value="1"/>
</dbReference>
<feature type="region of interest" description="Interaction with tRNA" evidence="9">
    <location>
        <begin position="154"/>
        <end position="156"/>
    </location>
</feature>
<sequence>MAAMNSTKGRIVVAMSGGVDSSATAALLMEQGWEVVGVTLQLYDHGAAVCRPKTCCGSKDIHDARAVADALGIAHYVMDMESTFQADVIDPFAESYLRGETPIPCVLCNQTVKFRDLFQVARDLGADALATGHYVRREDTAQGPVMLKGIDPTRDQSYFLFSVTRSQLDFLRFPLGGMLSKDETRAIALRHNLPVATKRDSQDICFVPDGDYAGLLERLRPGAILDGEIVHVDGRVLGRHAGIVHYTIGQRKGLGVGGGAPLYVVRIEAETRRVVVGPREMLGRSLIRLRAVNWLGEDEGEDVALEVRVRSTRPPKPARLTRHGDGTATVFLDQPEEGVAPGQACVFYRGERVLGGGWIVSAQ</sequence>
<feature type="active site" description="Nucleophile" evidence="9">
    <location>
        <position position="108"/>
    </location>
</feature>
<dbReference type="EMBL" id="JAAIYP010000034">
    <property type="protein sequence ID" value="NFV80071.1"/>
    <property type="molecule type" value="Genomic_DNA"/>
</dbReference>
<evidence type="ECO:0000256" key="2">
    <source>
        <dbReference type="ARBA" id="ARBA00022679"/>
    </source>
</evidence>
<comment type="catalytic activity">
    <reaction evidence="8 9">
        <text>S-sulfanyl-L-cysteinyl-[protein] + uridine(34) in tRNA + AH2 + ATP = 2-thiouridine(34) in tRNA + L-cysteinyl-[protein] + A + AMP + diphosphate + H(+)</text>
        <dbReference type="Rhea" id="RHEA:47032"/>
        <dbReference type="Rhea" id="RHEA-COMP:10131"/>
        <dbReference type="Rhea" id="RHEA-COMP:11726"/>
        <dbReference type="Rhea" id="RHEA-COMP:11727"/>
        <dbReference type="Rhea" id="RHEA-COMP:11728"/>
        <dbReference type="ChEBI" id="CHEBI:13193"/>
        <dbReference type="ChEBI" id="CHEBI:15378"/>
        <dbReference type="ChEBI" id="CHEBI:17499"/>
        <dbReference type="ChEBI" id="CHEBI:29950"/>
        <dbReference type="ChEBI" id="CHEBI:30616"/>
        <dbReference type="ChEBI" id="CHEBI:33019"/>
        <dbReference type="ChEBI" id="CHEBI:61963"/>
        <dbReference type="ChEBI" id="CHEBI:65315"/>
        <dbReference type="ChEBI" id="CHEBI:87170"/>
        <dbReference type="ChEBI" id="CHEBI:456215"/>
        <dbReference type="EC" id="2.8.1.13"/>
    </reaction>
</comment>
<feature type="site" description="Interaction with tRNA" evidence="9">
    <location>
        <position position="133"/>
    </location>
</feature>
<dbReference type="GO" id="GO:0002143">
    <property type="term" value="P:tRNA wobble position uridine thiolation"/>
    <property type="evidence" value="ECO:0007669"/>
    <property type="project" value="TreeGrafter"/>
</dbReference>
<dbReference type="GO" id="GO:0000049">
    <property type="term" value="F:tRNA binding"/>
    <property type="evidence" value="ECO:0007669"/>
    <property type="project" value="UniProtKB-KW"/>
</dbReference>
<dbReference type="HAMAP" id="MF_00144">
    <property type="entry name" value="tRNA_thiouridyl_MnmA"/>
    <property type="match status" value="1"/>
</dbReference>
<dbReference type="InterPro" id="IPR046884">
    <property type="entry name" value="MnmA-like_central"/>
</dbReference>
<dbReference type="InterPro" id="IPR023382">
    <property type="entry name" value="MnmA-like_central_sf"/>
</dbReference>
<evidence type="ECO:0000256" key="5">
    <source>
        <dbReference type="ARBA" id="ARBA00022840"/>
    </source>
</evidence>
<feature type="site" description="Interaction with tRNA" evidence="9">
    <location>
        <position position="343"/>
    </location>
</feature>
<protein>
    <recommendedName>
        <fullName evidence="9">tRNA-specific 2-thiouridylase MnmA</fullName>
        <ecNumber evidence="9">2.8.1.13</ecNumber>
    </recommendedName>
</protein>
<dbReference type="EC" id="2.8.1.13" evidence="9"/>
<evidence type="ECO:0000256" key="3">
    <source>
        <dbReference type="ARBA" id="ARBA00022694"/>
    </source>
</evidence>
<comment type="function">
    <text evidence="9">Catalyzes the 2-thiolation of uridine at the wobble position (U34) of tRNA, leading to the formation of s(2)U34.</text>
</comment>
<evidence type="ECO:0000259" key="10">
    <source>
        <dbReference type="Pfam" id="PF20258"/>
    </source>
</evidence>
<dbReference type="GO" id="GO:0005524">
    <property type="term" value="F:ATP binding"/>
    <property type="evidence" value="ECO:0007669"/>
    <property type="project" value="UniProtKB-KW"/>
</dbReference>
<dbReference type="InterPro" id="IPR014729">
    <property type="entry name" value="Rossmann-like_a/b/a_fold"/>
</dbReference>
<evidence type="ECO:0000256" key="7">
    <source>
        <dbReference type="ARBA" id="ARBA00023157"/>
    </source>
</evidence>
<dbReference type="Gene3D" id="3.40.50.620">
    <property type="entry name" value="HUPs"/>
    <property type="match status" value="1"/>
</dbReference>
<dbReference type="GO" id="GO:0103016">
    <property type="term" value="F:tRNA-uridine 2-sulfurtransferase activity"/>
    <property type="evidence" value="ECO:0007669"/>
    <property type="project" value="UniProtKB-EC"/>
</dbReference>
<evidence type="ECO:0000256" key="9">
    <source>
        <dbReference type="HAMAP-Rule" id="MF_00144"/>
    </source>
</evidence>
<gene>
    <name evidence="9 12" type="primary">mnmA</name>
    <name evidence="12" type="ORF">G4223_08105</name>
</gene>
<organism evidence="12 13">
    <name type="scientific">Magnetospirillum aberrantis SpK</name>
    <dbReference type="NCBI Taxonomy" id="908842"/>
    <lineage>
        <taxon>Bacteria</taxon>
        <taxon>Pseudomonadati</taxon>
        <taxon>Pseudomonadota</taxon>
        <taxon>Alphaproteobacteria</taxon>
        <taxon>Rhodospirillales</taxon>
        <taxon>Rhodospirillaceae</taxon>
        <taxon>Magnetospirillum</taxon>
    </lineage>
</organism>
<dbReference type="GO" id="GO:0005737">
    <property type="term" value="C:cytoplasm"/>
    <property type="evidence" value="ECO:0007669"/>
    <property type="project" value="UniProtKB-SubCell"/>
</dbReference>
<keyword evidence="4 9" id="KW-0547">Nucleotide-binding</keyword>
<dbReference type="PANTHER" id="PTHR11933:SF5">
    <property type="entry name" value="MITOCHONDRIAL TRNA-SPECIFIC 2-THIOURIDYLASE 1"/>
    <property type="match status" value="1"/>
</dbReference>
<evidence type="ECO:0000256" key="6">
    <source>
        <dbReference type="ARBA" id="ARBA00022884"/>
    </source>
</evidence>
<evidence type="ECO:0000313" key="13">
    <source>
        <dbReference type="Proteomes" id="UP000480684"/>
    </source>
</evidence>
<feature type="disulfide bond" description="Alternate" evidence="9">
    <location>
        <begin position="108"/>
        <end position="205"/>
    </location>
</feature>
<reference evidence="12 13" key="1">
    <citation type="submission" date="2020-02" db="EMBL/GenBank/DDBJ databases">
        <authorList>
            <person name="Dziuba M."/>
            <person name="Kuznetsov B."/>
            <person name="Mardanov A."/>
            <person name="Ravin N."/>
            <person name="Grouzdev D."/>
        </authorList>
    </citation>
    <scope>NUCLEOTIDE SEQUENCE [LARGE SCALE GENOMIC DNA]</scope>
    <source>
        <strain evidence="12 13">SpK</strain>
    </source>
</reference>
<dbReference type="Pfam" id="PF03054">
    <property type="entry name" value="tRNA_Me_trans"/>
    <property type="match status" value="1"/>
</dbReference>
<dbReference type="Pfam" id="PF20258">
    <property type="entry name" value="tRNA_Me_trans_C"/>
    <property type="match status" value="1"/>
</dbReference>